<sequence length="702" mass="78985">PVKIVAVYPRFNEGGAYIKFALSDSTNTTTGEIARTITKQLDEEHSRPWFNPFGRIRCFEVMGTPWVEDMRRIPSRTIIMKFSGDPPYLSEEDMYALFRRYGHVNDITPPSKESPNEAKVTFDRLRSALVARNCVHGLKIRNDPDKFFRLNLLFEKSYGAHIIRDSIVNHPRISFPIIIALLAAVTVSIFEPIREFFVCQKISHSMSTLLHSSWFSPIFEWSSQLYTSFLDITHLSSTSDNMTRAWASEWDDRKQAVQLINQWMEDGADSLIVVSGPSGSGKSYMVNEMVLKDRPHVLRINCSKLADTRNSSAFLHALSSQLGYFPVFPWWNSMARFFDLAAQSLIGQKTGLAESVQDYTVSMLNTTARVLKSVALKHYEPSEGLSELKYLENNPEELPVVVIENFLHKSADKSNAMLYDSLAEFASVLAISNCAHVIIVTSDVRYEEVLTPYLPDRMLKSVVIGDADLASARQYLFDLLPESCRTQIDVARADKALGIIGGRVTDLQKLVRRVTRGEDIESAVSEMATQAVMEILKMYLFFGQSVNPSSSTEKVSWNTEQVWALVKYLAVHDTVCYPELLLTRFFKGADGDKALFGLAHARMISIEVENGSPVLIRPGKPLYHEAFKRIVNDDRVSSRMETDSLRAIIKAETANIAKYEDELSLLGKVANTGAKEIGARVSYLNGKIKSSQDCIESSERAI</sequence>
<feature type="domain" description="RRM" evidence="11">
    <location>
        <begin position="86"/>
        <end position="142"/>
    </location>
</feature>
<feature type="non-terminal residue" evidence="13">
    <location>
        <position position="1"/>
    </location>
</feature>
<evidence type="ECO:0000313" key="14">
    <source>
        <dbReference type="Proteomes" id="UP000095023"/>
    </source>
</evidence>
<keyword evidence="10" id="KW-0507">mRNA processing</keyword>
<evidence type="ECO:0000256" key="6">
    <source>
        <dbReference type="ARBA" id="ARBA00022989"/>
    </source>
</evidence>
<feature type="non-terminal residue" evidence="13">
    <location>
        <position position="702"/>
    </location>
</feature>
<dbReference type="InterPro" id="IPR039627">
    <property type="entry name" value="Yme2_C"/>
</dbReference>
<keyword evidence="5 10" id="KW-0999">Mitochondrion inner membrane</keyword>
<comment type="function">
    <text evidence="9 10">Plays a role in maintaining the mitochondrial genome and in controlling the mtDNA escape. Involved in the regulation of mtDNA nucleotide structure and number. May have a dispensable role in early maturation of pre-rRNA.</text>
</comment>
<evidence type="ECO:0000256" key="8">
    <source>
        <dbReference type="ARBA" id="ARBA00023136"/>
    </source>
</evidence>
<dbReference type="SUPFAM" id="SSF52540">
    <property type="entry name" value="P-loop containing nucleoside triphosphate hydrolases"/>
    <property type="match status" value="1"/>
</dbReference>
<dbReference type="Gene3D" id="3.40.50.300">
    <property type="entry name" value="P-loop containing nucleotide triphosphate hydrolases"/>
    <property type="match status" value="1"/>
</dbReference>
<dbReference type="GO" id="GO:0006397">
    <property type="term" value="P:mRNA processing"/>
    <property type="evidence" value="ECO:0007669"/>
    <property type="project" value="UniProtKB-UniRule"/>
</dbReference>
<keyword evidence="7 10" id="KW-0496">Mitochondrion</keyword>
<keyword evidence="10" id="KW-0694">RNA-binding</keyword>
<proteinExistence type="inferred from homology"/>
<evidence type="ECO:0000256" key="7">
    <source>
        <dbReference type="ARBA" id="ARBA00023128"/>
    </source>
</evidence>
<accession>A0A1E4TGI9</accession>
<evidence type="ECO:0000256" key="1">
    <source>
        <dbReference type="ARBA" id="ARBA00004434"/>
    </source>
</evidence>
<dbReference type="Proteomes" id="UP000095023">
    <property type="component" value="Unassembled WGS sequence"/>
</dbReference>
<name>A0A1E4TGI9_9ASCO</name>
<evidence type="ECO:0000259" key="12">
    <source>
        <dbReference type="Pfam" id="PF10443"/>
    </source>
</evidence>
<reference evidence="14" key="1">
    <citation type="submission" date="2016-02" db="EMBL/GenBank/DDBJ databases">
        <title>Comparative genomics of biotechnologically important yeasts.</title>
        <authorList>
            <consortium name="DOE Joint Genome Institute"/>
            <person name="Riley R."/>
            <person name="Haridas S."/>
            <person name="Wolfe K.H."/>
            <person name="Lopes M.R."/>
            <person name="Hittinger C.T."/>
            <person name="Goker M."/>
            <person name="Salamov A."/>
            <person name="Wisecaver J."/>
            <person name="Long T.M."/>
            <person name="Aerts A.L."/>
            <person name="Barry K."/>
            <person name="Choi C."/>
            <person name="Clum A."/>
            <person name="Coughlan A.Y."/>
            <person name="Deshpande S."/>
            <person name="Douglass A.P."/>
            <person name="Hanson S.J."/>
            <person name="Klenk H.-P."/>
            <person name="Labutti K."/>
            <person name="Lapidus A."/>
            <person name="Lindquist E."/>
            <person name="Lipzen A."/>
            <person name="Meier-Kolthoff J.P."/>
            <person name="Ohm R.A."/>
            <person name="Otillar R.P."/>
            <person name="Pangilinan J."/>
            <person name="Peng Y."/>
            <person name="Rokas A."/>
            <person name="Rosa C.A."/>
            <person name="Scheuner C."/>
            <person name="Sibirny A.A."/>
            <person name="Slot J.C."/>
            <person name="Stielow J.B."/>
            <person name="Sun H."/>
            <person name="Kurtzman C.P."/>
            <person name="Blackwell M."/>
            <person name="Jeffries T.W."/>
            <person name="Grigoriev I.V."/>
        </authorList>
    </citation>
    <scope>NUCLEOTIDE SEQUENCE [LARGE SCALE GENOMIC DNA]</scope>
    <source>
        <strain evidence="14">NRRL Y-17796</strain>
    </source>
</reference>
<dbReference type="CDD" id="cd12433">
    <property type="entry name" value="RRM_Yme2p_like"/>
    <property type="match status" value="1"/>
</dbReference>
<keyword evidence="14" id="KW-1185">Reference proteome</keyword>
<organism evidence="13 14">
    <name type="scientific">Tortispora caseinolytica NRRL Y-17796</name>
    <dbReference type="NCBI Taxonomy" id="767744"/>
    <lineage>
        <taxon>Eukaryota</taxon>
        <taxon>Fungi</taxon>
        <taxon>Dikarya</taxon>
        <taxon>Ascomycota</taxon>
        <taxon>Saccharomycotina</taxon>
        <taxon>Trigonopsidomycetes</taxon>
        <taxon>Trigonopsidales</taxon>
        <taxon>Trigonopsidaceae</taxon>
        <taxon>Tortispora</taxon>
    </lineage>
</organism>
<evidence type="ECO:0000256" key="3">
    <source>
        <dbReference type="ARBA" id="ARBA00020222"/>
    </source>
</evidence>
<dbReference type="InterPro" id="IPR018850">
    <property type="entry name" value="Mt_escape_2_C"/>
</dbReference>
<dbReference type="InterPro" id="IPR035979">
    <property type="entry name" value="RBD_domain_sf"/>
</dbReference>
<dbReference type="Pfam" id="PF10443">
    <property type="entry name" value="RNA12"/>
    <property type="match status" value="1"/>
</dbReference>
<dbReference type="Pfam" id="PF00076">
    <property type="entry name" value="RRM_1"/>
    <property type="match status" value="1"/>
</dbReference>
<evidence type="ECO:0000256" key="10">
    <source>
        <dbReference type="RuleBase" id="RU367108"/>
    </source>
</evidence>
<evidence type="ECO:0000256" key="5">
    <source>
        <dbReference type="ARBA" id="ARBA00022792"/>
    </source>
</evidence>
<dbReference type="PANTHER" id="PTHR32198">
    <property type="entry name" value="MITOCHONDRIAL ESCAPE PROTEIN 2"/>
    <property type="match status" value="1"/>
</dbReference>
<dbReference type="GO" id="GO:0003723">
    <property type="term" value="F:RNA binding"/>
    <property type="evidence" value="ECO:0007669"/>
    <property type="project" value="UniProtKB-UniRule"/>
</dbReference>
<comment type="subcellular location">
    <subcellularLocation>
        <location evidence="1 10">Mitochondrion inner membrane</location>
        <topology evidence="1 10">Single-pass membrane protein</topology>
    </subcellularLocation>
</comment>
<evidence type="ECO:0000256" key="9">
    <source>
        <dbReference type="ARBA" id="ARBA00025276"/>
    </source>
</evidence>
<dbReference type="OrthoDB" id="10267654at2759"/>
<keyword evidence="6" id="KW-1133">Transmembrane helix</keyword>
<evidence type="ECO:0000256" key="4">
    <source>
        <dbReference type="ARBA" id="ARBA00022692"/>
    </source>
</evidence>
<dbReference type="PANTHER" id="PTHR32198:SF2">
    <property type="entry name" value="MITOCHONDRIAL ESCAPE PROTEIN 2"/>
    <property type="match status" value="1"/>
</dbReference>
<protein>
    <recommendedName>
        <fullName evidence="3 10">Mitochondrial escape protein 2</fullName>
    </recommendedName>
</protein>
<evidence type="ECO:0000259" key="11">
    <source>
        <dbReference type="Pfam" id="PF00076"/>
    </source>
</evidence>
<dbReference type="InterPro" id="IPR000504">
    <property type="entry name" value="RRM_dom"/>
</dbReference>
<dbReference type="InterPro" id="IPR034260">
    <property type="entry name" value="Yme2_RRM"/>
</dbReference>
<feature type="domain" description="Mitochondrial escape protein 2 C-terminal" evidence="12">
    <location>
        <begin position="253"/>
        <end position="669"/>
    </location>
</feature>
<dbReference type="InterPro" id="IPR027417">
    <property type="entry name" value="P-loop_NTPase"/>
</dbReference>
<evidence type="ECO:0000313" key="13">
    <source>
        <dbReference type="EMBL" id="ODV90885.1"/>
    </source>
</evidence>
<keyword evidence="8" id="KW-0472">Membrane</keyword>
<dbReference type="GO" id="GO:0005743">
    <property type="term" value="C:mitochondrial inner membrane"/>
    <property type="evidence" value="ECO:0007669"/>
    <property type="project" value="UniProtKB-SubCell"/>
</dbReference>
<dbReference type="SUPFAM" id="SSF54928">
    <property type="entry name" value="RNA-binding domain, RBD"/>
    <property type="match status" value="1"/>
</dbReference>
<keyword evidence="4" id="KW-0812">Transmembrane</keyword>
<dbReference type="AlphaFoldDB" id="A0A1E4TGI9"/>
<comment type="similarity">
    <text evidence="2 10">Belongs to the YME2 family.</text>
</comment>
<evidence type="ECO:0000256" key="2">
    <source>
        <dbReference type="ARBA" id="ARBA00010320"/>
    </source>
</evidence>
<dbReference type="EMBL" id="KV453842">
    <property type="protein sequence ID" value="ODV90885.1"/>
    <property type="molecule type" value="Genomic_DNA"/>
</dbReference>
<gene>
    <name evidence="13" type="ORF">CANCADRAFT_12896</name>
</gene>